<dbReference type="SUPFAM" id="SSF55781">
    <property type="entry name" value="GAF domain-like"/>
    <property type="match status" value="1"/>
</dbReference>
<keyword evidence="1" id="KW-0479">Metal-binding</keyword>
<evidence type="ECO:0000256" key="3">
    <source>
        <dbReference type="ARBA" id="ARBA00022833"/>
    </source>
</evidence>
<dbReference type="InterPro" id="IPR011011">
    <property type="entry name" value="Znf_FYVE_PHD"/>
</dbReference>
<feature type="region of interest" description="Disordered" evidence="5">
    <location>
        <begin position="469"/>
        <end position="491"/>
    </location>
</feature>
<feature type="region of interest" description="Disordered" evidence="5">
    <location>
        <begin position="136"/>
        <end position="168"/>
    </location>
</feature>
<proteinExistence type="predicted"/>
<dbReference type="Gene3D" id="3.30.450.40">
    <property type="match status" value="1"/>
</dbReference>
<dbReference type="GO" id="GO:0008270">
    <property type="term" value="F:zinc ion binding"/>
    <property type="evidence" value="ECO:0007669"/>
    <property type="project" value="UniProtKB-KW"/>
</dbReference>
<name>A0A9W6X432_9STRA</name>
<feature type="compositionally biased region" description="Low complexity" evidence="5">
    <location>
        <begin position="471"/>
        <end position="482"/>
    </location>
</feature>
<protein>
    <submittedName>
        <fullName evidence="7">Unnamed protein product</fullName>
    </submittedName>
</protein>
<evidence type="ECO:0000313" key="8">
    <source>
        <dbReference type="Proteomes" id="UP001165083"/>
    </source>
</evidence>
<gene>
    <name evidence="7" type="ORF">Plil01_001302600</name>
</gene>
<reference evidence="7" key="1">
    <citation type="submission" date="2023-04" db="EMBL/GenBank/DDBJ databases">
        <title>Phytophthora lilii NBRC 32176.</title>
        <authorList>
            <person name="Ichikawa N."/>
            <person name="Sato H."/>
            <person name="Tonouchi N."/>
        </authorList>
    </citation>
    <scope>NUCLEOTIDE SEQUENCE</scope>
    <source>
        <strain evidence="7">NBRC 32176</strain>
    </source>
</reference>
<evidence type="ECO:0000313" key="7">
    <source>
        <dbReference type="EMBL" id="GMF30529.1"/>
    </source>
</evidence>
<feature type="domain" description="FYVE-type" evidence="6">
    <location>
        <begin position="340"/>
        <end position="406"/>
    </location>
</feature>
<dbReference type="PROSITE" id="PS50178">
    <property type="entry name" value="ZF_FYVE"/>
    <property type="match status" value="1"/>
</dbReference>
<dbReference type="AlphaFoldDB" id="A0A9W6X432"/>
<keyword evidence="3" id="KW-0862">Zinc</keyword>
<evidence type="ECO:0000259" key="6">
    <source>
        <dbReference type="PROSITE" id="PS50178"/>
    </source>
</evidence>
<evidence type="ECO:0000256" key="2">
    <source>
        <dbReference type="ARBA" id="ARBA00022771"/>
    </source>
</evidence>
<keyword evidence="2 4" id="KW-0863">Zinc-finger</keyword>
<dbReference type="CDD" id="cd00065">
    <property type="entry name" value="FYVE_like_SF"/>
    <property type="match status" value="1"/>
</dbReference>
<dbReference type="Proteomes" id="UP001165083">
    <property type="component" value="Unassembled WGS sequence"/>
</dbReference>
<evidence type="ECO:0000256" key="4">
    <source>
        <dbReference type="PROSITE-ProRule" id="PRU00091"/>
    </source>
</evidence>
<accession>A0A9W6X432</accession>
<dbReference type="SUPFAM" id="SSF57903">
    <property type="entry name" value="FYVE/PHD zinc finger"/>
    <property type="match status" value="1"/>
</dbReference>
<keyword evidence="8" id="KW-1185">Reference proteome</keyword>
<dbReference type="InterPro" id="IPR029016">
    <property type="entry name" value="GAF-like_dom_sf"/>
</dbReference>
<sequence length="713" mass="79094">MFDHCSDKHVVKTMSTMDTMDMTRPSIALLEESQGPRRNVRLTDRRLMEVVGRDTKTINWHLLRCSVANWDKTPANMGFAVYTTRTHSLRRVMASGTIPCSVEELRQVLRPAASETYAATMHELFGDDFVHGAIVHRVPGDDTDSNDGNPASDDDDLGHRRHGHHRPKVDDVTVKTALFAKRHALTRNEQWCFVDCTQDLNDSNGDGFSVTMSSLDSEDVFAGKTHARGSDMRQLHDIRAGYAVVPSATKKEVRVSFYFLSEGARGSCSANNIPETSHSFLFTASYNATARIKQGVSTRAQMKRLTMMAHATSRLAVLVRRRRLGAQRMTSTATYIPHNTRCVCCAATMRSSTHMVLSSKKRVRRQCQLCGYFVCEGCSSEQEAQRSQDNAFSIVRICDNCMERVDEALYDSIPADNSDTLEPKIYPNAPESEAATKVLARLLRDTLVNASEPELPAVKNVIMHLVEGEVSSPSSTQPSEQSDGSQRGRRLTVESSREEYLLALQSQLQIPERPLSSCLLAGASGRAFPLAYSESNAGAPLFPLPDNELERLGAVNRARLTEVRNLPELELICSLACKELRCETGLVTLISHDTQYILATNNPVFRNSAGPRDQALCAHTIMGPLPMLVPHTAADVRFSRSQLVLRGGLRFYFGFPLFAPDGISAIGAVCCVDREPRRVCQSQYETLEKLSHSATRIIASRIATDDNLLDRFC</sequence>
<dbReference type="OrthoDB" id="117445at2759"/>
<evidence type="ECO:0000256" key="1">
    <source>
        <dbReference type="ARBA" id="ARBA00022723"/>
    </source>
</evidence>
<dbReference type="PANTHER" id="PTHR43102:SF2">
    <property type="entry name" value="GAF DOMAIN-CONTAINING PROTEIN"/>
    <property type="match status" value="1"/>
</dbReference>
<dbReference type="EMBL" id="BSXW01000843">
    <property type="protein sequence ID" value="GMF30529.1"/>
    <property type="molecule type" value="Genomic_DNA"/>
</dbReference>
<comment type="caution">
    <text evidence="7">The sequence shown here is derived from an EMBL/GenBank/DDBJ whole genome shotgun (WGS) entry which is preliminary data.</text>
</comment>
<dbReference type="InterPro" id="IPR017455">
    <property type="entry name" value="Znf_FYVE-rel"/>
</dbReference>
<dbReference type="PANTHER" id="PTHR43102">
    <property type="entry name" value="SLR1143 PROTEIN"/>
    <property type="match status" value="1"/>
</dbReference>
<organism evidence="7 8">
    <name type="scientific">Phytophthora lilii</name>
    <dbReference type="NCBI Taxonomy" id="2077276"/>
    <lineage>
        <taxon>Eukaryota</taxon>
        <taxon>Sar</taxon>
        <taxon>Stramenopiles</taxon>
        <taxon>Oomycota</taxon>
        <taxon>Peronosporomycetes</taxon>
        <taxon>Peronosporales</taxon>
        <taxon>Peronosporaceae</taxon>
        <taxon>Phytophthora</taxon>
    </lineage>
</organism>
<evidence type="ECO:0000256" key="5">
    <source>
        <dbReference type="SAM" id="MobiDB-lite"/>
    </source>
</evidence>